<evidence type="ECO:0000256" key="1">
    <source>
        <dbReference type="SAM" id="MobiDB-lite"/>
    </source>
</evidence>
<reference evidence="4" key="1">
    <citation type="journal article" date="2019" name="Int. J. Syst. Evol. Microbiol.">
        <title>The Global Catalogue of Microorganisms (GCM) 10K type strain sequencing project: providing services to taxonomists for standard genome sequencing and annotation.</title>
        <authorList>
            <consortium name="The Broad Institute Genomics Platform"/>
            <consortium name="The Broad Institute Genome Sequencing Center for Infectious Disease"/>
            <person name="Wu L."/>
            <person name="Ma J."/>
        </authorList>
    </citation>
    <scope>NUCLEOTIDE SEQUENCE [LARGE SCALE GENOMIC DNA]</scope>
    <source>
        <strain evidence="4">NBRC 101365</strain>
    </source>
</reference>
<dbReference type="Proteomes" id="UP001156882">
    <property type="component" value="Unassembled WGS sequence"/>
</dbReference>
<dbReference type="InterPro" id="IPR012341">
    <property type="entry name" value="6hp_glycosidase-like_sf"/>
</dbReference>
<evidence type="ECO:0000313" key="3">
    <source>
        <dbReference type="EMBL" id="GLS22854.1"/>
    </source>
</evidence>
<dbReference type="InterPro" id="IPR025410">
    <property type="entry name" value="Lant_dehyd"/>
</dbReference>
<dbReference type="SUPFAM" id="SSF158745">
    <property type="entry name" value="LanC-like"/>
    <property type="match status" value="1"/>
</dbReference>
<dbReference type="InterPro" id="IPR007822">
    <property type="entry name" value="LANC-like"/>
</dbReference>
<proteinExistence type="predicted"/>
<keyword evidence="4" id="KW-1185">Reference proteome</keyword>
<dbReference type="NCBIfam" id="TIGR03897">
    <property type="entry name" value="lanti_2_LanM"/>
    <property type="match status" value="1"/>
</dbReference>
<feature type="region of interest" description="Disordered" evidence="1">
    <location>
        <begin position="468"/>
        <end position="488"/>
    </location>
</feature>
<dbReference type="CDD" id="cd04792">
    <property type="entry name" value="LanM-like"/>
    <property type="match status" value="1"/>
</dbReference>
<sequence>MRQSRLRCSANGTRSSLYDGFITEMIGGGLRQLFQDRPVLLRLMAVITRQWIDTWREFVVRLHADMETVRRSILRLDTLDRVEHVAEGLSDPHNGGHSVKVIRFEDGSRIVYKPKDLRLDVTWDDLISKLNQAGPPLLLKTVKAIVRDGYGWTEFLEHKGCEEADDFGRFFERAGAWLALFHCFGGTDFHQENMIAYGEHPVPIDLETVFQPTAHWQKSNDPEAQAYEAAIEIILNSVCTVGLLPGFIRLTNDEMLAIGGMVPYRNFIKSITWDNINSDEMRPAREIKDRSDSPNLPHIGGHYAKLDDHRAKFAKGFGDYARYLIAKRVDGTLSDPFTAFAGLPVRRVLRATNFYYGLIHRLQNFGPMDDGIMWSAQADFVSRFTNWDHATDPFWRLHSAERSALLDLNVPYFLTTSDGNQLSDWTGCLVSTQVVSGIDRARRRLEDLDEKEIEWQLAVVEENANMLSRSAGPRKAPTPSNEPSIRPDAVESRQIFITEANKVAEDLGRYAIRRGTAAAWLGLDQRHSEFGRFVALGPDVYNGNCGIALFLAAHAAVTGMRSSKELALAAIAHLRKNLRSRNAARMVRLLGIGGTAGLGSIIYAFTVMARCLESDSLLEDAHAAAELFTDDLIAGDRRLDVMHGSAGAILGLLSLHRQSRSREILEHAVRCGEHLLAQPRREMGGRLSWIGQGLGSEGPLNGMSHGAAGYAYALASLAAATGREQFADAASECVAFENSSYDAERSNWPDWRKTVSYPWRSQWCHGATGIGLARLATMKLGVLDHGLLRRDVDNALAGAEREWPGRTDTMCCGTLGNIEFFRTAGQVMSRDDLSKMASKRLLDVLGAASSNGGYRWYGTQRAFNLGLFLGLAGVGYTCLRQVDSSVPNVLIWE</sequence>
<dbReference type="Pfam" id="PF05147">
    <property type="entry name" value="LANC_like"/>
    <property type="match status" value="1"/>
</dbReference>
<dbReference type="PRINTS" id="PR01950">
    <property type="entry name" value="LANCSUPER"/>
</dbReference>
<dbReference type="Pfam" id="PF13575">
    <property type="entry name" value="DUF4135"/>
    <property type="match status" value="1"/>
</dbReference>
<dbReference type="EMBL" id="BSPC01000066">
    <property type="protein sequence ID" value="GLS22854.1"/>
    <property type="molecule type" value="Genomic_DNA"/>
</dbReference>
<organism evidence="3 4">
    <name type="scientific">Labrys miyagiensis</name>
    <dbReference type="NCBI Taxonomy" id="346912"/>
    <lineage>
        <taxon>Bacteria</taxon>
        <taxon>Pseudomonadati</taxon>
        <taxon>Pseudomonadota</taxon>
        <taxon>Alphaproteobacteria</taxon>
        <taxon>Hyphomicrobiales</taxon>
        <taxon>Xanthobacteraceae</taxon>
        <taxon>Labrys</taxon>
    </lineage>
</organism>
<dbReference type="Gene3D" id="1.50.10.10">
    <property type="match status" value="1"/>
</dbReference>
<dbReference type="SMART" id="SM01260">
    <property type="entry name" value="LANC_like"/>
    <property type="match status" value="1"/>
</dbReference>
<accession>A0ABQ6CRT6</accession>
<comment type="caution">
    <text evidence="3">The sequence shown here is derived from an EMBL/GenBank/DDBJ whole genome shotgun (WGS) entry which is preliminary data.</text>
</comment>
<name>A0ABQ6CRT6_9HYPH</name>
<evidence type="ECO:0000313" key="4">
    <source>
        <dbReference type="Proteomes" id="UP001156882"/>
    </source>
</evidence>
<protein>
    <submittedName>
        <fullName evidence="3">Lanthionine synthetase</fullName>
    </submittedName>
</protein>
<feature type="domain" description="Lantibiotic biosynthesis protein dehydration" evidence="2">
    <location>
        <begin position="38"/>
        <end position="415"/>
    </location>
</feature>
<gene>
    <name evidence="3" type="ORF">GCM10007874_58740</name>
</gene>
<dbReference type="InterPro" id="IPR017146">
    <property type="entry name" value="Lanti_2_LanM"/>
</dbReference>
<dbReference type="PIRSF" id="PIRSF037228">
    <property type="entry name" value="Lant_mod_RumM"/>
    <property type="match status" value="1"/>
</dbReference>
<evidence type="ECO:0000259" key="2">
    <source>
        <dbReference type="Pfam" id="PF13575"/>
    </source>
</evidence>